<reference evidence="1" key="1">
    <citation type="journal article" date="2022" name="Int. J. Mol. Sci.">
        <title>Draft Genome of Tanacetum Coccineum: Genomic Comparison of Closely Related Tanacetum-Family Plants.</title>
        <authorList>
            <person name="Yamashiro T."/>
            <person name="Shiraishi A."/>
            <person name="Nakayama K."/>
            <person name="Satake H."/>
        </authorList>
    </citation>
    <scope>NUCLEOTIDE SEQUENCE</scope>
</reference>
<evidence type="ECO:0000313" key="1">
    <source>
        <dbReference type="EMBL" id="GJS96331.1"/>
    </source>
</evidence>
<organism evidence="1 2">
    <name type="scientific">Tanacetum coccineum</name>
    <dbReference type="NCBI Taxonomy" id="301880"/>
    <lineage>
        <taxon>Eukaryota</taxon>
        <taxon>Viridiplantae</taxon>
        <taxon>Streptophyta</taxon>
        <taxon>Embryophyta</taxon>
        <taxon>Tracheophyta</taxon>
        <taxon>Spermatophyta</taxon>
        <taxon>Magnoliopsida</taxon>
        <taxon>eudicotyledons</taxon>
        <taxon>Gunneridae</taxon>
        <taxon>Pentapetalae</taxon>
        <taxon>asterids</taxon>
        <taxon>campanulids</taxon>
        <taxon>Asterales</taxon>
        <taxon>Asteraceae</taxon>
        <taxon>Asteroideae</taxon>
        <taxon>Anthemideae</taxon>
        <taxon>Anthemidinae</taxon>
        <taxon>Tanacetum</taxon>
    </lineage>
</organism>
<evidence type="ECO:0000313" key="2">
    <source>
        <dbReference type="Proteomes" id="UP001151760"/>
    </source>
</evidence>
<dbReference type="EMBL" id="BQNB010011878">
    <property type="protein sequence ID" value="GJS96331.1"/>
    <property type="molecule type" value="Genomic_DNA"/>
</dbReference>
<proteinExistence type="predicted"/>
<comment type="caution">
    <text evidence="1">The sequence shown here is derived from an EMBL/GenBank/DDBJ whole genome shotgun (WGS) entry which is preliminary data.</text>
</comment>
<name>A0ABQ5A3W4_9ASTR</name>
<sequence>MFPLGREHDKQEIEYEKWLLLLYQMTNTLYSINLHTPYCLLKTVDQYDVLSGNVDTSYPTGGYGVSVDLSEQDT</sequence>
<gene>
    <name evidence="1" type="ORF">Tco_0803299</name>
</gene>
<reference evidence="1" key="2">
    <citation type="submission" date="2022-01" db="EMBL/GenBank/DDBJ databases">
        <authorList>
            <person name="Yamashiro T."/>
            <person name="Shiraishi A."/>
            <person name="Satake H."/>
            <person name="Nakayama K."/>
        </authorList>
    </citation>
    <scope>NUCLEOTIDE SEQUENCE</scope>
</reference>
<dbReference type="Proteomes" id="UP001151760">
    <property type="component" value="Unassembled WGS sequence"/>
</dbReference>
<keyword evidence="2" id="KW-1185">Reference proteome</keyword>
<accession>A0ABQ5A3W4</accession>
<protein>
    <submittedName>
        <fullName evidence="1">Uncharacterized protein</fullName>
    </submittedName>
</protein>